<proteinExistence type="predicted"/>
<name>A0A2N5NJ68_MEDGN</name>
<evidence type="ECO:0000313" key="2">
    <source>
        <dbReference type="EMBL" id="PLT55876.1"/>
    </source>
</evidence>
<sequence>MKKYTKIIVLILVIVLCAGLFYLFQSSKEKKMDTRMNGTKIETEDSGLVTVFEADFSGAYPSDTQFYSWEGREYGK</sequence>
<evidence type="ECO:0000256" key="1">
    <source>
        <dbReference type="SAM" id="Phobius"/>
    </source>
</evidence>
<dbReference type="Proteomes" id="UP000234849">
    <property type="component" value="Unassembled WGS sequence"/>
</dbReference>
<accession>A0A2N5NJ68</accession>
<protein>
    <submittedName>
        <fullName evidence="2">Uncharacterized protein</fullName>
    </submittedName>
</protein>
<keyword evidence="1" id="KW-0472">Membrane</keyword>
<evidence type="ECO:0000313" key="3">
    <source>
        <dbReference type="Proteomes" id="UP000234849"/>
    </source>
</evidence>
<feature type="transmembrane region" description="Helical" evidence="1">
    <location>
        <begin position="6"/>
        <end position="24"/>
    </location>
</feature>
<comment type="caution">
    <text evidence="2">The sequence shown here is derived from an EMBL/GenBank/DDBJ whole genome shotgun (WGS) entry which is preliminary data.</text>
</comment>
<organism evidence="2 3">
    <name type="scientific">Mediterraneibacter gnavus</name>
    <name type="common">Ruminococcus gnavus</name>
    <dbReference type="NCBI Taxonomy" id="33038"/>
    <lineage>
        <taxon>Bacteria</taxon>
        <taxon>Bacillati</taxon>
        <taxon>Bacillota</taxon>
        <taxon>Clostridia</taxon>
        <taxon>Lachnospirales</taxon>
        <taxon>Lachnospiraceae</taxon>
        <taxon>Mediterraneibacter</taxon>
    </lineage>
</organism>
<keyword evidence="1" id="KW-0812">Transmembrane</keyword>
<keyword evidence="1" id="KW-1133">Transmembrane helix</keyword>
<dbReference type="EMBL" id="NIHM01000007">
    <property type="protein sequence ID" value="PLT55876.1"/>
    <property type="molecule type" value="Genomic_DNA"/>
</dbReference>
<gene>
    <name evidence="2" type="ORF">CDL18_06765</name>
</gene>
<reference evidence="2 3" key="1">
    <citation type="journal article" date="2017" name="Genome Med.">
        <title>A novel Ruminococcus gnavus clade enriched in inflammatory bowel disease patients.</title>
        <authorList>
            <person name="Hall A.B."/>
            <person name="Yassour M."/>
            <person name="Sauk J."/>
            <person name="Garner A."/>
            <person name="Jiang X."/>
            <person name="Arthur T."/>
            <person name="Lagoudas G.K."/>
            <person name="Vatanen T."/>
            <person name="Fornelos N."/>
            <person name="Wilson R."/>
            <person name="Bertha M."/>
            <person name="Cohen M."/>
            <person name="Garber J."/>
            <person name="Khalili H."/>
            <person name="Gevers D."/>
            <person name="Ananthakrishnan A.N."/>
            <person name="Kugathasan S."/>
            <person name="Lander E.S."/>
            <person name="Blainey P."/>
            <person name="Vlamakis H."/>
            <person name="Xavier R.J."/>
            <person name="Huttenhower C."/>
        </authorList>
    </citation>
    <scope>NUCLEOTIDE SEQUENCE [LARGE SCALE GENOMIC DNA]</scope>
    <source>
        <strain evidence="2 3">RJX1118</strain>
    </source>
</reference>
<dbReference type="AlphaFoldDB" id="A0A2N5NJ68"/>